<dbReference type="GO" id="GO:0016853">
    <property type="term" value="F:isomerase activity"/>
    <property type="evidence" value="ECO:0007669"/>
    <property type="project" value="UniProtKB-KW"/>
</dbReference>
<dbReference type="InterPro" id="IPR036249">
    <property type="entry name" value="Thioredoxin-like_sf"/>
</dbReference>
<protein>
    <submittedName>
        <fullName evidence="2">Putative DsbA family dithiol-disulfide isomerase</fullName>
    </submittedName>
</protein>
<dbReference type="AlphaFoldDB" id="A0A7W8ITX0"/>
<gene>
    <name evidence="2" type="ORF">HNQ34_002730</name>
</gene>
<dbReference type="GO" id="GO:0016491">
    <property type="term" value="F:oxidoreductase activity"/>
    <property type="evidence" value="ECO:0007669"/>
    <property type="project" value="InterPro"/>
</dbReference>
<proteinExistence type="predicted"/>
<name>A0A7W8ITX0_9BACL</name>
<dbReference type="Gene3D" id="3.40.30.10">
    <property type="entry name" value="Glutaredoxin"/>
    <property type="match status" value="1"/>
</dbReference>
<feature type="domain" description="DSBA-like thioredoxin" evidence="1">
    <location>
        <begin position="5"/>
        <end position="44"/>
    </location>
</feature>
<organism evidence="2 3">
    <name type="scientific">Anoxybacteroides tepidamans</name>
    <dbReference type="NCBI Taxonomy" id="265948"/>
    <lineage>
        <taxon>Bacteria</taxon>
        <taxon>Bacillati</taxon>
        <taxon>Bacillota</taxon>
        <taxon>Bacilli</taxon>
        <taxon>Bacillales</taxon>
        <taxon>Anoxybacillaceae</taxon>
        <taxon>Anoxybacteroides</taxon>
    </lineage>
</organism>
<dbReference type="SUPFAM" id="SSF52833">
    <property type="entry name" value="Thioredoxin-like"/>
    <property type="match status" value="1"/>
</dbReference>
<evidence type="ECO:0000313" key="3">
    <source>
        <dbReference type="Proteomes" id="UP000520011"/>
    </source>
</evidence>
<dbReference type="EMBL" id="JACHEP010000018">
    <property type="protein sequence ID" value="MBB5325629.1"/>
    <property type="molecule type" value="Genomic_DNA"/>
</dbReference>
<dbReference type="InterPro" id="IPR011767">
    <property type="entry name" value="GLR_AS"/>
</dbReference>
<evidence type="ECO:0000313" key="2">
    <source>
        <dbReference type="EMBL" id="MBB5325629.1"/>
    </source>
</evidence>
<keyword evidence="3" id="KW-1185">Reference proteome</keyword>
<dbReference type="InterPro" id="IPR001853">
    <property type="entry name" value="DSBA-like_thioredoxin_dom"/>
</dbReference>
<keyword evidence="2" id="KW-0413">Isomerase</keyword>
<dbReference type="Proteomes" id="UP000520011">
    <property type="component" value="Unassembled WGS sequence"/>
</dbReference>
<evidence type="ECO:0000259" key="1">
    <source>
        <dbReference type="Pfam" id="PF01323"/>
    </source>
</evidence>
<dbReference type="Pfam" id="PF01323">
    <property type="entry name" value="DSBA"/>
    <property type="match status" value="1"/>
</dbReference>
<comment type="caution">
    <text evidence="2">The sequence shown here is derived from an EMBL/GenBank/DDBJ whole genome shotgun (WGS) entry which is preliminary data.</text>
</comment>
<reference evidence="2 3" key="1">
    <citation type="submission" date="2020-08" db="EMBL/GenBank/DDBJ databases">
        <title>Genomic Encyclopedia of Type Strains, Phase IV (KMG-IV): sequencing the most valuable type-strain genomes for metagenomic binning, comparative biology and taxonomic classification.</title>
        <authorList>
            <person name="Goeker M."/>
        </authorList>
    </citation>
    <scope>NUCLEOTIDE SEQUENCE [LARGE SCALE GENOMIC DNA]</scope>
    <source>
        <strain evidence="2 3">DSM 16325</strain>
    </source>
</reference>
<dbReference type="PROSITE" id="PS00195">
    <property type="entry name" value="GLUTAREDOXIN_1"/>
    <property type="match status" value="1"/>
</dbReference>
<sequence length="51" mass="5949">MTLSIKVYSDYVCPYCFLAKKPLEDAVQNKDVNIEWMPFELRPKPSQLPTT</sequence>
<accession>A0A7W8ITX0</accession>